<evidence type="ECO:0000313" key="2">
    <source>
        <dbReference type="EMBL" id="MDD7915454.1"/>
    </source>
</evidence>
<dbReference type="EMBL" id="JAOSLC020000003">
    <property type="protein sequence ID" value="MDD7915454.1"/>
    <property type="molecule type" value="Genomic_DNA"/>
</dbReference>
<accession>A0ABT5SCB7</accession>
<feature type="transmembrane region" description="Helical" evidence="1">
    <location>
        <begin position="42"/>
        <end position="59"/>
    </location>
</feature>
<keyword evidence="1" id="KW-1133">Transmembrane helix</keyword>
<dbReference type="InterPro" id="IPR046166">
    <property type="entry name" value="DUF6168"/>
</dbReference>
<organism evidence="2 3">
    <name type="scientific">Polaribacter ponticola</name>
    <dbReference type="NCBI Taxonomy" id="2978475"/>
    <lineage>
        <taxon>Bacteria</taxon>
        <taxon>Pseudomonadati</taxon>
        <taxon>Bacteroidota</taxon>
        <taxon>Flavobacteriia</taxon>
        <taxon>Flavobacteriales</taxon>
        <taxon>Flavobacteriaceae</taxon>
    </lineage>
</organism>
<dbReference type="Proteomes" id="UP001151478">
    <property type="component" value="Unassembled WGS sequence"/>
</dbReference>
<reference evidence="2" key="1">
    <citation type="submission" date="2023-02" db="EMBL/GenBank/DDBJ databases">
        <title>Polaribacter ponticola sp. nov., isolated from seawater.</title>
        <authorList>
            <person name="Baek J.H."/>
            <person name="Kim J.M."/>
            <person name="Choi D.G."/>
            <person name="Jeon C.O."/>
        </authorList>
    </citation>
    <scope>NUCLEOTIDE SEQUENCE</scope>
    <source>
        <strain evidence="2">MSW5</strain>
    </source>
</reference>
<keyword evidence="1" id="KW-0472">Membrane</keyword>
<evidence type="ECO:0000313" key="3">
    <source>
        <dbReference type="Proteomes" id="UP001151478"/>
    </source>
</evidence>
<gene>
    <name evidence="2" type="ORF">N5A56_013975</name>
</gene>
<comment type="caution">
    <text evidence="2">The sequence shown here is derived from an EMBL/GenBank/DDBJ whole genome shotgun (WGS) entry which is preliminary data.</text>
</comment>
<evidence type="ECO:0000256" key="1">
    <source>
        <dbReference type="SAM" id="Phobius"/>
    </source>
</evidence>
<sequence length="129" mass="15394">MIKSIFSYSLVFFSLFFIAFHLHENYIENLEVILPFSLRKVYLFHLGFSMLICVNFKAFSTVDKIFEQLGFVYLFILFLKIIVFIAIFYKVLFAEENLTQIARISLFIPMFIYLLTEVIFVSRILNKKE</sequence>
<dbReference type="Pfam" id="PF19665">
    <property type="entry name" value="DUF6168"/>
    <property type="match status" value="1"/>
</dbReference>
<proteinExistence type="predicted"/>
<keyword evidence="1" id="KW-0812">Transmembrane</keyword>
<feature type="transmembrane region" description="Helical" evidence="1">
    <location>
        <begin position="5"/>
        <end position="22"/>
    </location>
</feature>
<keyword evidence="3" id="KW-1185">Reference proteome</keyword>
<dbReference type="RefSeq" id="WP_265726002.1">
    <property type="nucleotide sequence ID" value="NZ_JAOSLC020000003.1"/>
</dbReference>
<feature type="transmembrane region" description="Helical" evidence="1">
    <location>
        <begin position="104"/>
        <end position="125"/>
    </location>
</feature>
<name>A0ABT5SCB7_9FLAO</name>
<protein>
    <submittedName>
        <fullName evidence="2">DUF6168 family protein</fullName>
    </submittedName>
</protein>
<feature type="transmembrane region" description="Helical" evidence="1">
    <location>
        <begin position="71"/>
        <end position="92"/>
    </location>
</feature>